<dbReference type="Pfam" id="PF00581">
    <property type="entry name" value="Rhodanese"/>
    <property type="match status" value="1"/>
</dbReference>
<dbReference type="InterPro" id="IPR036873">
    <property type="entry name" value="Rhodanese-like_dom_sf"/>
</dbReference>
<dbReference type="SMART" id="SM00450">
    <property type="entry name" value="RHOD"/>
    <property type="match status" value="1"/>
</dbReference>
<reference evidence="2" key="1">
    <citation type="submission" date="2022-02" db="EMBL/GenBank/DDBJ databases">
        <authorList>
            <person name="King R."/>
        </authorList>
    </citation>
    <scope>NUCLEOTIDE SEQUENCE</scope>
</reference>
<feature type="domain" description="Rhodanese" evidence="1">
    <location>
        <begin position="64"/>
        <end position="163"/>
    </location>
</feature>
<organism evidence="2 3">
    <name type="scientific">Spodoptera littoralis</name>
    <name type="common">Egyptian cotton leafworm</name>
    <dbReference type="NCBI Taxonomy" id="7109"/>
    <lineage>
        <taxon>Eukaryota</taxon>
        <taxon>Metazoa</taxon>
        <taxon>Ecdysozoa</taxon>
        <taxon>Arthropoda</taxon>
        <taxon>Hexapoda</taxon>
        <taxon>Insecta</taxon>
        <taxon>Pterygota</taxon>
        <taxon>Neoptera</taxon>
        <taxon>Endopterygota</taxon>
        <taxon>Lepidoptera</taxon>
        <taxon>Glossata</taxon>
        <taxon>Ditrysia</taxon>
        <taxon>Noctuoidea</taxon>
        <taxon>Noctuidae</taxon>
        <taxon>Amphipyrinae</taxon>
        <taxon>Spodoptera</taxon>
    </lineage>
</organism>
<dbReference type="PROSITE" id="PS50206">
    <property type="entry name" value="RHODANESE_3"/>
    <property type="match status" value="1"/>
</dbReference>
<accession>A0A9P0IJ81</accession>
<dbReference type="InterPro" id="IPR001763">
    <property type="entry name" value="Rhodanese-like_dom"/>
</dbReference>
<evidence type="ECO:0000259" key="1">
    <source>
        <dbReference type="PROSITE" id="PS50206"/>
    </source>
</evidence>
<dbReference type="Proteomes" id="UP001153321">
    <property type="component" value="Chromosome 9"/>
</dbReference>
<dbReference type="PANTHER" id="PTHR44086">
    <property type="entry name" value="THIOSULFATE SULFURTRANSFERASE RDL2, MITOCHONDRIAL-RELATED"/>
    <property type="match status" value="1"/>
</dbReference>
<proteinExistence type="predicted"/>
<dbReference type="EMBL" id="LR824540">
    <property type="protein sequence ID" value="CAH1646974.1"/>
    <property type="molecule type" value="Genomic_DNA"/>
</dbReference>
<dbReference type="SUPFAM" id="SSF52821">
    <property type="entry name" value="Rhodanese/Cell cycle control phosphatase"/>
    <property type="match status" value="1"/>
</dbReference>
<gene>
    <name evidence="2" type="ORF">SPLIT_LOCUS12325</name>
</gene>
<dbReference type="PANTHER" id="PTHR44086:SF10">
    <property type="entry name" value="THIOSULFATE SULFURTRANSFERASE_RHODANESE-LIKE DOMAIN-CONTAINING PROTEIN 3"/>
    <property type="match status" value="1"/>
</dbReference>
<dbReference type="Gene3D" id="3.40.250.10">
    <property type="entry name" value="Rhodanese-like domain"/>
    <property type="match status" value="1"/>
</dbReference>
<dbReference type="AlphaFoldDB" id="A0A9P0IJ81"/>
<protein>
    <recommendedName>
        <fullName evidence="1">Rhodanese domain-containing protein</fullName>
    </recommendedName>
</protein>
<keyword evidence="3" id="KW-1185">Reference proteome</keyword>
<dbReference type="CDD" id="cd01519">
    <property type="entry name" value="RHOD_HSP67B2"/>
    <property type="match status" value="1"/>
</dbReference>
<name>A0A9P0IJ81_SPOLI</name>
<evidence type="ECO:0000313" key="3">
    <source>
        <dbReference type="Proteomes" id="UP001153321"/>
    </source>
</evidence>
<sequence length="165" mass="19335">MLSFHYSLRPIITTMKSQLNACLLFERKYILYTKRTYSEKETLESTMVDPKRVVSYDDMLKIIYQPEKMIIDVREPEEIQSTGQIPSSINIPLKSVHEALDCMSEEDFRCLYCREKPALSDELIFYCKTGRRSTIALNQALKLGYVNSKNYLGSWTEWSKKSKLH</sequence>
<evidence type="ECO:0000313" key="2">
    <source>
        <dbReference type="EMBL" id="CAH1646974.1"/>
    </source>
</evidence>